<evidence type="ECO:0000313" key="8">
    <source>
        <dbReference type="EMBL" id="CAD7635468.1"/>
    </source>
</evidence>
<dbReference type="InterPro" id="IPR029071">
    <property type="entry name" value="Ubiquitin-like_domsf"/>
</dbReference>
<gene>
    <name evidence="8" type="ORF">OSB1V03_LOCUS15859</name>
</gene>
<evidence type="ECO:0000313" key="9">
    <source>
        <dbReference type="Proteomes" id="UP000759131"/>
    </source>
</evidence>
<name>A0A7R9L7Z5_9ACAR</name>
<feature type="region of interest" description="Disordered" evidence="5">
    <location>
        <begin position="209"/>
        <end position="238"/>
    </location>
</feature>
<evidence type="ECO:0000259" key="7">
    <source>
        <dbReference type="PROSITE" id="PS50200"/>
    </source>
</evidence>
<keyword evidence="3 4" id="KW-0440">LIM domain</keyword>
<dbReference type="PANTHER" id="PTHR22738:SF15">
    <property type="entry name" value="LD40758P"/>
    <property type="match status" value="1"/>
</dbReference>
<reference evidence="8" key="1">
    <citation type="submission" date="2020-11" db="EMBL/GenBank/DDBJ databases">
        <authorList>
            <person name="Tran Van P."/>
        </authorList>
    </citation>
    <scope>NUCLEOTIDE SEQUENCE</scope>
</reference>
<dbReference type="Proteomes" id="UP000759131">
    <property type="component" value="Unassembled WGS sequence"/>
</dbReference>
<dbReference type="GO" id="GO:0046872">
    <property type="term" value="F:metal ion binding"/>
    <property type="evidence" value="ECO:0007669"/>
    <property type="project" value="UniProtKB-KW"/>
</dbReference>
<keyword evidence="9" id="KW-1185">Reference proteome</keyword>
<dbReference type="CDD" id="cd09401">
    <property type="entry name" value="LIM_TLP_like"/>
    <property type="match status" value="1"/>
</dbReference>
<dbReference type="Pfam" id="PF00788">
    <property type="entry name" value="RA"/>
    <property type="match status" value="1"/>
</dbReference>
<dbReference type="PANTHER" id="PTHR22738">
    <property type="entry name" value="RASSF"/>
    <property type="match status" value="1"/>
</dbReference>
<feature type="domain" description="LIM zinc-binding" evidence="6">
    <location>
        <begin position="232"/>
        <end position="298"/>
    </location>
</feature>
<feature type="region of interest" description="Disordered" evidence="5">
    <location>
        <begin position="504"/>
        <end position="526"/>
    </location>
</feature>
<organism evidence="8">
    <name type="scientific">Medioppia subpectinata</name>
    <dbReference type="NCBI Taxonomy" id="1979941"/>
    <lineage>
        <taxon>Eukaryota</taxon>
        <taxon>Metazoa</taxon>
        <taxon>Ecdysozoa</taxon>
        <taxon>Arthropoda</taxon>
        <taxon>Chelicerata</taxon>
        <taxon>Arachnida</taxon>
        <taxon>Acari</taxon>
        <taxon>Acariformes</taxon>
        <taxon>Sarcoptiformes</taxon>
        <taxon>Oribatida</taxon>
        <taxon>Brachypylina</taxon>
        <taxon>Oppioidea</taxon>
        <taxon>Oppiidae</taxon>
        <taxon>Medioppia</taxon>
    </lineage>
</organism>
<dbReference type="CDD" id="cd01784">
    <property type="entry name" value="RA_RASSF2_like"/>
    <property type="match status" value="1"/>
</dbReference>
<dbReference type="PROSITE" id="PS50023">
    <property type="entry name" value="LIM_DOMAIN_2"/>
    <property type="match status" value="1"/>
</dbReference>
<protein>
    <submittedName>
        <fullName evidence="8">Uncharacterized protein</fullName>
    </submittedName>
</protein>
<dbReference type="EMBL" id="OC871514">
    <property type="protein sequence ID" value="CAD7635468.1"/>
    <property type="molecule type" value="Genomic_DNA"/>
</dbReference>
<proteinExistence type="predicted"/>
<evidence type="ECO:0000256" key="5">
    <source>
        <dbReference type="SAM" id="MobiDB-lite"/>
    </source>
</evidence>
<dbReference type="InterPro" id="IPR001781">
    <property type="entry name" value="Znf_LIM"/>
</dbReference>
<dbReference type="InterPro" id="IPR000159">
    <property type="entry name" value="RA_dom"/>
</dbReference>
<dbReference type="Gene3D" id="3.10.20.90">
    <property type="entry name" value="Phosphatidylinositol 3-kinase Catalytic Subunit, Chain A, domain 1"/>
    <property type="match status" value="1"/>
</dbReference>
<evidence type="ECO:0000256" key="4">
    <source>
        <dbReference type="PROSITE-ProRule" id="PRU00125"/>
    </source>
</evidence>
<feature type="region of interest" description="Disordered" evidence="5">
    <location>
        <begin position="421"/>
        <end position="484"/>
    </location>
</feature>
<dbReference type="Gene3D" id="2.10.110.10">
    <property type="entry name" value="Cysteine Rich Protein"/>
    <property type="match status" value="1"/>
</dbReference>
<dbReference type="AlphaFoldDB" id="A0A7R9L7Z5"/>
<keyword evidence="2 4" id="KW-0862">Zinc</keyword>
<feature type="compositionally biased region" description="Basic and acidic residues" evidence="5">
    <location>
        <begin position="475"/>
        <end position="484"/>
    </location>
</feature>
<sequence>MSSTLELRSRLKGVDLWTALVLVEFILLKTRQHIHHLRNTDHIYDKETMGSVVNTGDNSYSRQYPRGGEDVLSIVYIPDATLVPEVTSFLKTMGLSPLNLVTGRAGLRPFRIHLFQHNKQIKSSLKKCCLESEAKELSLISTKVLFAIKAKLFITITIGSKDERKLMVAKDYNEIKGITYTTDRYLQFLWALFLQLLIRRLIPINATKSPSEATDNTSQEREDKEEEEENESSLTASDQQLRPEMWKCPERKCSLGYDWHPECLTCHECGKRLNPGQHAEHKGIPYCCIPCYGALFGPQLYGHGSRVESHSSFGPQKNRLSSSADQMSDKVLETKLKEYNQYYEGKGGGSHAVQYRERNGKFILEGSVRIYWDVSNVIQLKEDNDDRVFIRRRSYYNPRRKSSAKSMATFDDTLSVCSATTYSPDSTQPSSATTSPSSPPLSSSDSKSSPSTTSNGAGSPEADGDRKYCTLPARGSEDAKRVRDELRRTSMSFDDEYVQQITDSKNRQSLIQTPNTNTKSPEASGGDAEVVLRRTCNLRRSRIKLRRRCSINGHFYNRETSTFTPAHGSVTSVFISSLLNAPEVINILLDKFKVTNKAQDFSLFVLRDNGECKRLQDHEFPLIVRVMLGPNESAAKVFIFNKNKDEISSEVSLSLSDLFLIELSQKHLELSIR</sequence>
<evidence type="ECO:0000259" key="6">
    <source>
        <dbReference type="PROSITE" id="PS50023"/>
    </source>
</evidence>
<evidence type="ECO:0000256" key="3">
    <source>
        <dbReference type="ARBA" id="ARBA00023038"/>
    </source>
</evidence>
<evidence type="ECO:0000256" key="2">
    <source>
        <dbReference type="ARBA" id="ARBA00022833"/>
    </source>
</evidence>
<dbReference type="SUPFAM" id="SSF57716">
    <property type="entry name" value="Glucocorticoid receptor-like (DNA-binding domain)"/>
    <property type="match status" value="1"/>
</dbReference>
<evidence type="ECO:0000256" key="1">
    <source>
        <dbReference type="ARBA" id="ARBA00022723"/>
    </source>
</evidence>
<dbReference type="EMBL" id="CAJPIZ010016939">
    <property type="protein sequence ID" value="CAG2115898.1"/>
    <property type="molecule type" value="Genomic_DNA"/>
</dbReference>
<dbReference type="SUPFAM" id="SSF54236">
    <property type="entry name" value="Ubiquitin-like"/>
    <property type="match status" value="1"/>
</dbReference>
<keyword evidence="1 4" id="KW-0479">Metal-binding</keyword>
<feature type="compositionally biased region" description="Low complexity" evidence="5">
    <location>
        <begin position="423"/>
        <end position="454"/>
    </location>
</feature>
<dbReference type="OrthoDB" id="9976881at2759"/>
<dbReference type="PROSITE" id="PS50200">
    <property type="entry name" value="RA"/>
    <property type="match status" value="1"/>
</dbReference>
<feature type="compositionally biased region" description="Polar residues" evidence="5">
    <location>
        <begin position="504"/>
        <end position="521"/>
    </location>
</feature>
<accession>A0A7R9L7Z5</accession>
<dbReference type="InterPro" id="IPR033614">
    <property type="entry name" value="RASSF1-6"/>
</dbReference>
<dbReference type="Pfam" id="PF00412">
    <property type="entry name" value="LIM"/>
    <property type="match status" value="1"/>
</dbReference>
<dbReference type="GO" id="GO:0007165">
    <property type="term" value="P:signal transduction"/>
    <property type="evidence" value="ECO:0007669"/>
    <property type="project" value="InterPro"/>
</dbReference>
<feature type="domain" description="Ras-associating" evidence="7">
    <location>
        <begin position="552"/>
        <end position="645"/>
    </location>
</feature>